<dbReference type="GO" id="GO:0000049">
    <property type="term" value="F:tRNA binding"/>
    <property type="evidence" value="ECO:0007669"/>
    <property type="project" value="InterPro"/>
</dbReference>
<feature type="compositionally biased region" description="Low complexity" evidence="14">
    <location>
        <begin position="1"/>
        <end position="16"/>
    </location>
</feature>
<comment type="caution">
    <text evidence="16">The sequence shown here is derived from an EMBL/GenBank/DDBJ whole genome shotgun (WGS) entry which is preliminary data.</text>
</comment>
<dbReference type="Pfam" id="PF02912">
    <property type="entry name" value="Phe_tRNA-synt_N"/>
    <property type="match status" value="1"/>
</dbReference>
<gene>
    <name evidence="13 16" type="primary">pheS</name>
    <name evidence="16" type="ORF">IFJ97_03590</name>
</gene>
<evidence type="ECO:0000256" key="6">
    <source>
        <dbReference type="ARBA" id="ARBA00022723"/>
    </source>
</evidence>
<dbReference type="PROSITE" id="PS50862">
    <property type="entry name" value="AA_TRNA_LIGASE_II"/>
    <property type="match status" value="1"/>
</dbReference>
<dbReference type="Gene3D" id="3.30.930.10">
    <property type="entry name" value="Bira Bifunctional Protein, Domain 2"/>
    <property type="match status" value="1"/>
</dbReference>
<dbReference type="InterPro" id="IPR004188">
    <property type="entry name" value="Phe-tRNA_ligase_II_N"/>
</dbReference>
<keyword evidence="5 13" id="KW-0436">Ligase</keyword>
<dbReference type="PANTHER" id="PTHR11538">
    <property type="entry name" value="PHENYLALANYL-TRNA SYNTHETASE"/>
    <property type="match status" value="1"/>
</dbReference>
<evidence type="ECO:0000256" key="9">
    <source>
        <dbReference type="ARBA" id="ARBA00022842"/>
    </source>
</evidence>
<keyword evidence="8 13" id="KW-0067">ATP-binding</keyword>
<dbReference type="HAMAP" id="MF_00281">
    <property type="entry name" value="Phe_tRNA_synth_alpha1"/>
    <property type="match status" value="1"/>
</dbReference>
<comment type="cofactor">
    <cofactor evidence="13">
        <name>Mg(2+)</name>
        <dbReference type="ChEBI" id="CHEBI:18420"/>
    </cofactor>
    <text evidence="13">Binds 2 magnesium ions per tetramer.</text>
</comment>
<dbReference type="InterPro" id="IPR004529">
    <property type="entry name" value="Phe-tRNA-synth_IIc_asu"/>
</dbReference>
<proteinExistence type="inferred from homology"/>
<dbReference type="InterPro" id="IPR006195">
    <property type="entry name" value="aa-tRNA-synth_II"/>
</dbReference>
<comment type="subcellular location">
    <subcellularLocation>
        <location evidence="1 13">Cytoplasm</location>
    </subcellularLocation>
</comment>
<dbReference type="CDD" id="cd00496">
    <property type="entry name" value="PheRS_alpha_core"/>
    <property type="match status" value="1"/>
</dbReference>
<feature type="domain" description="Aminoacyl-transfer RNA synthetases class-II family profile" evidence="15">
    <location>
        <begin position="167"/>
        <end position="383"/>
    </location>
</feature>
<evidence type="ECO:0000256" key="10">
    <source>
        <dbReference type="ARBA" id="ARBA00022917"/>
    </source>
</evidence>
<dbReference type="PANTHER" id="PTHR11538:SF41">
    <property type="entry name" value="PHENYLALANINE--TRNA LIGASE, MITOCHONDRIAL"/>
    <property type="match status" value="1"/>
</dbReference>
<name>A0A8J6Y6G1_9BACT</name>
<evidence type="ECO:0000256" key="2">
    <source>
        <dbReference type="ARBA" id="ARBA00010207"/>
    </source>
</evidence>
<comment type="similarity">
    <text evidence="2 13">Belongs to the class-II aminoacyl-tRNA synthetase family. Phe-tRNA synthetase alpha subunit type 1 subfamily.</text>
</comment>
<evidence type="ECO:0000256" key="11">
    <source>
        <dbReference type="ARBA" id="ARBA00023146"/>
    </source>
</evidence>
<evidence type="ECO:0000259" key="15">
    <source>
        <dbReference type="PROSITE" id="PS50862"/>
    </source>
</evidence>
<dbReference type="Pfam" id="PF01409">
    <property type="entry name" value="tRNA-synt_2d"/>
    <property type="match status" value="1"/>
</dbReference>
<comment type="catalytic activity">
    <reaction evidence="12 13">
        <text>tRNA(Phe) + L-phenylalanine + ATP = L-phenylalanyl-tRNA(Phe) + AMP + diphosphate + H(+)</text>
        <dbReference type="Rhea" id="RHEA:19413"/>
        <dbReference type="Rhea" id="RHEA-COMP:9668"/>
        <dbReference type="Rhea" id="RHEA-COMP:9699"/>
        <dbReference type="ChEBI" id="CHEBI:15378"/>
        <dbReference type="ChEBI" id="CHEBI:30616"/>
        <dbReference type="ChEBI" id="CHEBI:33019"/>
        <dbReference type="ChEBI" id="CHEBI:58095"/>
        <dbReference type="ChEBI" id="CHEBI:78442"/>
        <dbReference type="ChEBI" id="CHEBI:78531"/>
        <dbReference type="ChEBI" id="CHEBI:456215"/>
        <dbReference type="EC" id="6.1.1.20"/>
    </reaction>
</comment>
<accession>A0A8J6Y6G1</accession>
<organism evidence="16 17">
    <name type="scientific">Candidatus Sulfomarinibacter kjeldsenii</name>
    <dbReference type="NCBI Taxonomy" id="2885994"/>
    <lineage>
        <taxon>Bacteria</taxon>
        <taxon>Pseudomonadati</taxon>
        <taxon>Acidobacteriota</taxon>
        <taxon>Thermoanaerobaculia</taxon>
        <taxon>Thermoanaerobaculales</taxon>
        <taxon>Candidatus Sulfomarinibacteraceae</taxon>
        <taxon>Candidatus Sulfomarinibacter</taxon>
    </lineage>
</organism>
<evidence type="ECO:0000256" key="8">
    <source>
        <dbReference type="ARBA" id="ARBA00022840"/>
    </source>
</evidence>
<evidence type="ECO:0000256" key="14">
    <source>
        <dbReference type="SAM" id="MobiDB-lite"/>
    </source>
</evidence>
<keyword evidence="7 13" id="KW-0547">Nucleotide-binding</keyword>
<evidence type="ECO:0000313" key="17">
    <source>
        <dbReference type="Proteomes" id="UP000598633"/>
    </source>
</evidence>
<keyword evidence="4 13" id="KW-0963">Cytoplasm</keyword>
<keyword evidence="11 13" id="KW-0030">Aminoacyl-tRNA synthetase</keyword>
<reference evidence="16 17" key="1">
    <citation type="submission" date="2020-08" db="EMBL/GenBank/DDBJ databases">
        <title>Acidobacteriota in marine sediments use diverse sulfur dissimilation pathways.</title>
        <authorList>
            <person name="Wasmund K."/>
        </authorList>
    </citation>
    <scope>NUCLEOTIDE SEQUENCE [LARGE SCALE GENOMIC DNA]</scope>
    <source>
        <strain evidence="16">MAG AM3-A</strain>
    </source>
</reference>
<protein>
    <recommendedName>
        <fullName evidence="13">Phenylalanine--tRNA ligase alpha subunit</fullName>
        <ecNumber evidence="13">6.1.1.20</ecNumber>
    </recommendedName>
    <alternativeName>
        <fullName evidence="13">Phenylalanyl-tRNA synthetase alpha subunit</fullName>
        <shortName evidence="13">PheRS</shortName>
    </alternativeName>
</protein>
<evidence type="ECO:0000256" key="5">
    <source>
        <dbReference type="ARBA" id="ARBA00022598"/>
    </source>
</evidence>
<keyword evidence="9 13" id="KW-0460">Magnesium</keyword>
<dbReference type="GO" id="GO:0000287">
    <property type="term" value="F:magnesium ion binding"/>
    <property type="evidence" value="ECO:0007669"/>
    <property type="project" value="UniProtKB-UniRule"/>
</dbReference>
<dbReference type="GO" id="GO:0006432">
    <property type="term" value="P:phenylalanyl-tRNA aminoacylation"/>
    <property type="evidence" value="ECO:0007669"/>
    <property type="project" value="UniProtKB-UniRule"/>
</dbReference>
<dbReference type="GO" id="GO:0005524">
    <property type="term" value="F:ATP binding"/>
    <property type="evidence" value="ECO:0007669"/>
    <property type="project" value="UniProtKB-UniRule"/>
</dbReference>
<dbReference type="InterPro" id="IPR022911">
    <property type="entry name" value="Phe_tRNA_ligase_alpha1_bac"/>
</dbReference>
<dbReference type="EMBL" id="JACXWA010000062">
    <property type="protein sequence ID" value="MBD3870429.1"/>
    <property type="molecule type" value="Genomic_DNA"/>
</dbReference>
<feature type="region of interest" description="Disordered" evidence="14">
    <location>
        <begin position="1"/>
        <end position="40"/>
    </location>
</feature>
<sequence>MPAATSTARSSPTSRCVTRRPSPRSSSFRSRPRAEAPVSTARLDEVRTAFLADLEEAGSDAAAVETVRIRYAGKKSGLLNELTAHLRELPNEEKRDYGRGLNELKKEIEGSLAEAKKNAGTVIKATAGKITVKGHSPTVTVGGQGRIDVTLPGTPVAQGAQHPVHIVRRRIEEIFLRMGYDVEAGPEVEDDWHNFEALNIPPDHPARDDQDTFYLPQGFLLRTHTSPVQARVMESRKPPIRIVVPGRVYRRDSDLRHSPMFHQLEGLLVDEGITVGHLKATLETFLHALFSDNVEVRLRPGYFPFTEPSAEVDISCIFCDQKGCGVCSGSGWIEILGSGMVDPRVFEAVGVDSDRYTGFAFGLGLDRIAMLVYGIPDLRQLFAGDQRLTRQFA</sequence>
<dbReference type="GO" id="GO:0005737">
    <property type="term" value="C:cytoplasm"/>
    <property type="evidence" value="ECO:0007669"/>
    <property type="project" value="UniProtKB-SubCell"/>
</dbReference>
<dbReference type="Proteomes" id="UP000598633">
    <property type="component" value="Unassembled WGS sequence"/>
</dbReference>
<dbReference type="InterPro" id="IPR010978">
    <property type="entry name" value="tRNA-bd_arm"/>
</dbReference>
<keyword evidence="10 13" id="KW-0648">Protein biosynthesis</keyword>
<dbReference type="SUPFAM" id="SSF55681">
    <property type="entry name" value="Class II aaRS and biotin synthetases"/>
    <property type="match status" value="1"/>
</dbReference>
<comment type="subunit">
    <text evidence="3 13">Tetramer of two alpha and two beta subunits.</text>
</comment>
<evidence type="ECO:0000313" key="16">
    <source>
        <dbReference type="EMBL" id="MBD3870429.1"/>
    </source>
</evidence>
<evidence type="ECO:0000256" key="7">
    <source>
        <dbReference type="ARBA" id="ARBA00022741"/>
    </source>
</evidence>
<dbReference type="AlphaFoldDB" id="A0A8J6Y6G1"/>
<dbReference type="SUPFAM" id="SSF46589">
    <property type="entry name" value="tRNA-binding arm"/>
    <property type="match status" value="1"/>
</dbReference>
<evidence type="ECO:0000256" key="1">
    <source>
        <dbReference type="ARBA" id="ARBA00004496"/>
    </source>
</evidence>
<evidence type="ECO:0000256" key="3">
    <source>
        <dbReference type="ARBA" id="ARBA00011209"/>
    </source>
</evidence>
<dbReference type="InterPro" id="IPR002319">
    <property type="entry name" value="Phenylalanyl-tRNA_Synthase"/>
</dbReference>
<feature type="binding site" evidence="13">
    <location>
        <position position="307"/>
    </location>
    <ligand>
        <name>Mg(2+)</name>
        <dbReference type="ChEBI" id="CHEBI:18420"/>
        <note>shared with beta subunit</note>
    </ligand>
</feature>
<evidence type="ECO:0000256" key="4">
    <source>
        <dbReference type="ARBA" id="ARBA00022490"/>
    </source>
</evidence>
<keyword evidence="6 13" id="KW-0479">Metal-binding</keyword>
<dbReference type="EC" id="6.1.1.20" evidence="13"/>
<dbReference type="InterPro" id="IPR045864">
    <property type="entry name" value="aa-tRNA-synth_II/BPL/LPL"/>
</dbReference>
<dbReference type="NCBIfam" id="TIGR00468">
    <property type="entry name" value="pheS"/>
    <property type="match status" value="1"/>
</dbReference>
<dbReference type="GO" id="GO:0004826">
    <property type="term" value="F:phenylalanine-tRNA ligase activity"/>
    <property type="evidence" value="ECO:0007669"/>
    <property type="project" value="UniProtKB-UniRule"/>
</dbReference>
<evidence type="ECO:0000256" key="12">
    <source>
        <dbReference type="ARBA" id="ARBA00049255"/>
    </source>
</evidence>
<evidence type="ECO:0000256" key="13">
    <source>
        <dbReference type="HAMAP-Rule" id="MF_00281"/>
    </source>
</evidence>